<dbReference type="Proteomes" id="UP000198725">
    <property type="component" value="Unassembled WGS sequence"/>
</dbReference>
<dbReference type="Pfam" id="PF01544">
    <property type="entry name" value="CorA"/>
    <property type="match status" value="1"/>
</dbReference>
<dbReference type="SUPFAM" id="SSF143865">
    <property type="entry name" value="CorA soluble domain-like"/>
    <property type="match status" value="1"/>
</dbReference>
<evidence type="ECO:0000256" key="4">
    <source>
        <dbReference type="SAM" id="MobiDB-lite"/>
    </source>
</evidence>
<dbReference type="EMBL" id="FOSR01000005">
    <property type="protein sequence ID" value="SFK67727.1"/>
    <property type="molecule type" value="Genomic_DNA"/>
</dbReference>
<evidence type="ECO:0000256" key="2">
    <source>
        <dbReference type="ARBA" id="ARBA00022448"/>
    </source>
</evidence>
<dbReference type="GO" id="GO:0050897">
    <property type="term" value="F:cobalt ion binding"/>
    <property type="evidence" value="ECO:0007669"/>
    <property type="project" value="TreeGrafter"/>
</dbReference>
<dbReference type="Gene3D" id="3.30.460.20">
    <property type="entry name" value="CorA soluble domain-like"/>
    <property type="match status" value="1"/>
</dbReference>
<keyword evidence="3" id="KW-0472">Membrane</keyword>
<proteinExistence type="predicted"/>
<sequence length="205" mass="22632">MAVGSRGQYPPTGADAGIKNTAATSRMVVNCVACRNDGTRIGDLSLDAISDVLKEPDTFVWVDLHESDESLLLKFQEEFDLHDLAIEDARGAHPRTKIESYGDSLFIVVQTAQLTGSNIAFGETHIFLGPRYLVTVRHGASLSYSPARRTSEHILEQRKPQSRDNQTHLAHSQCTSHPCQAREQSGILRHASTPSRITHARSQPY</sequence>
<dbReference type="InterPro" id="IPR002523">
    <property type="entry name" value="MgTranspt_CorA/ZnTranspt_ZntB"/>
</dbReference>
<keyword evidence="2" id="KW-0813">Transport</keyword>
<dbReference type="PANTHER" id="PTHR46494:SF1">
    <property type="entry name" value="CORA FAMILY METAL ION TRANSPORTER (EUROFUNG)"/>
    <property type="match status" value="1"/>
</dbReference>
<protein>
    <submittedName>
        <fullName evidence="5">CorA-like Mg2+ transporter protein</fullName>
    </submittedName>
</protein>
<evidence type="ECO:0000313" key="5">
    <source>
        <dbReference type="EMBL" id="SFK67727.1"/>
    </source>
</evidence>
<organism evidence="5 6">
    <name type="scientific">Rhodanobacter glycinis</name>
    <dbReference type="NCBI Taxonomy" id="582702"/>
    <lineage>
        <taxon>Bacteria</taxon>
        <taxon>Pseudomonadati</taxon>
        <taxon>Pseudomonadota</taxon>
        <taxon>Gammaproteobacteria</taxon>
        <taxon>Lysobacterales</taxon>
        <taxon>Rhodanobacteraceae</taxon>
        <taxon>Rhodanobacter</taxon>
    </lineage>
</organism>
<accession>A0A1I4BHS0</accession>
<gene>
    <name evidence="5" type="ORF">SAMN05192579_10588</name>
</gene>
<reference evidence="6" key="1">
    <citation type="submission" date="2016-10" db="EMBL/GenBank/DDBJ databases">
        <authorList>
            <person name="Varghese N."/>
            <person name="Submissions S."/>
        </authorList>
    </citation>
    <scope>NUCLEOTIDE SEQUENCE [LARGE SCALE GENOMIC DNA]</scope>
    <source>
        <strain evidence="6">MO64</strain>
    </source>
</reference>
<name>A0A1I4BHS0_9GAMM</name>
<evidence type="ECO:0000256" key="1">
    <source>
        <dbReference type="ARBA" id="ARBA00004651"/>
    </source>
</evidence>
<keyword evidence="6" id="KW-1185">Reference proteome</keyword>
<dbReference type="AlphaFoldDB" id="A0A1I4BHS0"/>
<dbReference type="GO" id="GO:0005886">
    <property type="term" value="C:plasma membrane"/>
    <property type="evidence" value="ECO:0007669"/>
    <property type="project" value="UniProtKB-SubCell"/>
</dbReference>
<dbReference type="PANTHER" id="PTHR46494">
    <property type="entry name" value="CORA FAMILY METAL ION TRANSPORTER (EUROFUNG)"/>
    <property type="match status" value="1"/>
</dbReference>
<dbReference type="GO" id="GO:0015087">
    <property type="term" value="F:cobalt ion transmembrane transporter activity"/>
    <property type="evidence" value="ECO:0007669"/>
    <property type="project" value="TreeGrafter"/>
</dbReference>
<keyword evidence="3" id="KW-1003">Cell membrane</keyword>
<evidence type="ECO:0000313" key="6">
    <source>
        <dbReference type="Proteomes" id="UP000198725"/>
    </source>
</evidence>
<feature type="compositionally biased region" description="Polar residues" evidence="4">
    <location>
        <begin position="167"/>
        <end position="178"/>
    </location>
</feature>
<feature type="compositionally biased region" description="Basic and acidic residues" evidence="4">
    <location>
        <begin position="149"/>
        <end position="166"/>
    </location>
</feature>
<feature type="region of interest" description="Disordered" evidence="4">
    <location>
        <begin position="147"/>
        <end position="205"/>
    </location>
</feature>
<dbReference type="GO" id="GO:0015095">
    <property type="term" value="F:magnesium ion transmembrane transporter activity"/>
    <property type="evidence" value="ECO:0007669"/>
    <property type="project" value="TreeGrafter"/>
</dbReference>
<dbReference type="GO" id="GO:0000287">
    <property type="term" value="F:magnesium ion binding"/>
    <property type="evidence" value="ECO:0007669"/>
    <property type="project" value="TreeGrafter"/>
</dbReference>
<evidence type="ECO:0000256" key="3">
    <source>
        <dbReference type="ARBA" id="ARBA00022475"/>
    </source>
</evidence>
<comment type="subcellular location">
    <subcellularLocation>
        <location evidence="1">Cell membrane</location>
        <topology evidence="1">Multi-pass membrane protein</topology>
    </subcellularLocation>
</comment>
<feature type="compositionally biased region" description="Polar residues" evidence="4">
    <location>
        <begin position="192"/>
        <end position="205"/>
    </location>
</feature>
<dbReference type="InterPro" id="IPR045861">
    <property type="entry name" value="CorA_cytoplasmic_dom"/>
</dbReference>